<organism evidence="1">
    <name type="scientific">marine metagenome</name>
    <dbReference type="NCBI Taxonomy" id="408172"/>
    <lineage>
        <taxon>unclassified sequences</taxon>
        <taxon>metagenomes</taxon>
        <taxon>ecological metagenomes</taxon>
    </lineage>
</organism>
<dbReference type="SUPFAM" id="SSF53448">
    <property type="entry name" value="Nucleotide-diphospho-sugar transferases"/>
    <property type="match status" value="1"/>
</dbReference>
<proteinExistence type="predicted"/>
<evidence type="ECO:0000313" key="1">
    <source>
        <dbReference type="EMBL" id="SVA82020.1"/>
    </source>
</evidence>
<sequence length="247" mass="30497">MNSLYTILCVKWGDKYDSDYVLNLKEQVDRNLDQPYNFYCLTDNPETEYDIQLPTDWDQYHDSEKNFFWAYRKCYMFNENLFPEMGGTQFLYLDLDVLIHQNLKYFFTLNMQKPYIVRGWWNDLDNCRKNYGKVKSTPLNSSVIRWNRGQLRSIYDHIEKHNEVIFFTYRTIDNYFNHHFYKIWDEKVSFFNPFPKGDIYSWYKGNIFPEDMDLKKIRQDHKICLFNNSTKDTYEDMFEIEELRKFW</sequence>
<protein>
    <recommendedName>
        <fullName evidence="2">Nucleotide-diphospho-sugar transferase domain-containing protein</fullName>
    </recommendedName>
</protein>
<gene>
    <name evidence="1" type="ORF">METZ01_LOCUS134874</name>
</gene>
<dbReference type="InterPro" id="IPR029044">
    <property type="entry name" value="Nucleotide-diphossugar_trans"/>
</dbReference>
<accession>A0A381YYJ2</accession>
<dbReference type="AlphaFoldDB" id="A0A381YYJ2"/>
<evidence type="ECO:0008006" key="2">
    <source>
        <dbReference type="Google" id="ProtNLM"/>
    </source>
</evidence>
<reference evidence="1" key="1">
    <citation type="submission" date="2018-05" db="EMBL/GenBank/DDBJ databases">
        <authorList>
            <person name="Lanie J.A."/>
            <person name="Ng W.-L."/>
            <person name="Kazmierczak K.M."/>
            <person name="Andrzejewski T.M."/>
            <person name="Davidsen T.M."/>
            <person name="Wayne K.J."/>
            <person name="Tettelin H."/>
            <person name="Glass J.I."/>
            <person name="Rusch D."/>
            <person name="Podicherti R."/>
            <person name="Tsui H.-C.T."/>
            <person name="Winkler M.E."/>
        </authorList>
    </citation>
    <scope>NUCLEOTIDE SEQUENCE</scope>
</reference>
<name>A0A381YYJ2_9ZZZZ</name>
<dbReference type="EMBL" id="UINC01019378">
    <property type="protein sequence ID" value="SVA82020.1"/>
    <property type="molecule type" value="Genomic_DNA"/>
</dbReference>